<keyword evidence="1" id="KW-0732">Signal</keyword>
<accession>A0A3S9B2Q8</accession>
<evidence type="ECO:0000313" key="3">
    <source>
        <dbReference type="EMBL" id="AZN71213.1"/>
    </source>
</evidence>
<dbReference type="EMBL" id="CP032509">
    <property type="protein sequence ID" value="AZN71213.1"/>
    <property type="molecule type" value="Genomic_DNA"/>
</dbReference>
<dbReference type="InterPro" id="IPR000572">
    <property type="entry name" value="OxRdtase_Mopterin-bd_dom"/>
</dbReference>
<reference evidence="3 4" key="1">
    <citation type="submission" date="2018-09" db="EMBL/GenBank/DDBJ databases">
        <title>Marinorhizobium profundi gen. nov., sp. nov., isolated from a deep-sea sediment sample from the New Britain Trench and proposal of Marinorhizobiaceae fam. nov. in the order Rhizobiales of the class Alphaproteobacteria.</title>
        <authorList>
            <person name="Cao J."/>
        </authorList>
    </citation>
    <scope>NUCLEOTIDE SEQUENCE [LARGE SCALE GENOMIC DNA]</scope>
    <source>
        <strain evidence="3 4">WS11</strain>
    </source>
</reference>
<keyword evidence="4" id="KW-1185">Reference proteome</keyword>
<sequence>MRAKVLASAAALAMLFCQPALALDAPTDPVILTITGAITETNSDGAAVFDLPMLQDLPGRTGTMETPWTEGETAFDGPLLRALLEEVGAHGKTLRVTALNDYSAEVPVSDATDYETILALAMNGKPMSVRDKGPLFMVYPFDLNPELYNEKYFSRSVWQIKAIEVIE</sequence>
<feature type="signal peptide" evidence="1">
    <location>
        <begin position="1"/>
        <end position="22"/>
    </location>
</feature>
<dbReference type="RefSeq" id="WP_126009278.1">
    <property type="nucleotide sequence ID" value="NZ_CP032509.1"/>
</dbReference>
<dbReference type="InterPro" id="IPR036374">
    <property type="entry name" value="OxRdtase_Mopterin-bd_sf"/>
</dbReference>
<dbReference type="SUPFAM" id="SSF56524">
    <property type="entry name" value="Oxidoreductase molybdopterin-binding domain"/>
    <property type="match status" value="1"/>
</dbReference>
<proteinExistence type="predicted"/>
<dbReference type="AlphaFoldDB" id="A0A3S9B2Q8"/>
<dbReference type="Pfam" id="PF00174">
    <property type="entry name" value="Oxidored_molyb"/>
    <property type="match status" value="1"/>
</dbReference>
<protein>
    <recommendedName>
        <fullName evidence="2">Oxidoreductase molybdopterin-binding domain-containing protein</fullName>
    </recommendedName>
</protein>
<name>A0A3S9B2Q8_9HYPH</name>
<evidence type="ECO:0000259" key="2">
    <source>
        <dbReference type="Pfam" id="PF00174"/>
    </source>
</evidence>
<feature type="chain" id="PRO_5019315061" description="Oxidoreductase molybdopterin-binding domain-containing protein" evidence="1">
    <location>
        <begin position="23"/>
        <end position="167"/>
    </location>
</feature>
<dbReference type="Gene3D" id="3.90.420.10">
    <property type="entry name" value="Oxidoreductase, molybdopterin-binding domain"/>
    <property type="match status" value="1"/>
</dbReference>
<feature type="domain" description="Oxidoreductase molybdopterin-binding" evidence="2">
    <location>
        <begin position="66"/>
        <end position="140"/>
    </location>
</feature>
<dbReference type="KEGG" id="abaw:D5400_07955"/>
<gene>
    <name evidence="3" type="ORF">D5400_07955</name>
</gene>
<dbReference type="OrthoDB" id="9798763at2"/>
<evidence type="ECO:0000313" key="4">
    <source>
        <dbReference type="Proteomes" id="UP000268192"/>
    </source>
</evidence>
<dbReference type="Proteomes" id="UP000268192">
    <property type="component" value="Chromosome"/>
</dbReference>
<evidence type="ECO:0000256" key="1">
    <source>
        <dbReference type="SAM" id="SignalP"/>
    </source>
</evidence>
<organism evidence="3 4">
    <name type="scientific">Georhizobium profundi</name>
    <dbReference type="NCBI Taxonomy" id="2341112"/>
    <lineage>
        <taxon>Bacteria</taxon>
        <taxon>Pseudomonadati</taxon>
        <taxon>Pseudomonadota</taxon>
        <taxon>Alphaproteobacteria</taxon>
        <taxon>Hyphomicrobiales</taxon>
        <taxon>Rhizobiaceae</taxon>
        <taxon>Georhizobium</taxon>
    </lineage>
</organism>